<dbReference type="RefSeq" id="WP_380889512.1">
    <property type="nucleotide sequence ID" value="NZ_JBHUDY010000001.1"/>
</dbReference>
<dbReference type="InterPro" id="IPR046947">
    <property type="entry name" value="LytR-like"/>
</dbReference>
<feature type="transmembrane region" description="Helical" evidence="1">
    <location>
        <begin position="12"/>
        <end position="30"/>
    </location>
</feature>
<dbReference type="PROSITE" id="PS50930">
    <property type="entry name" value="HTH_LYTTR"/>
    <property type="match status" value="1"/>
</dbReference>
<evidence type="ECO:0000313" key="4">
    <source>
        <dbReference type="Proteomes" id="UP001597115"/>
    </source>
</evidence>
<organism evidence="3 4">
    <name type="scientific">Sphingomonas tabacisoli</name>
    <dbReference type="NCBI Taxonomy" id="2249466"/>
    <lineage>
        <taxon>Bacteria</taxon>
        <taxon>Pseudomonadati</taxon>
        <taxon>Pseudomonadota</taxon>
        <taxon>Alphaproteobacteria</taxon>
        <taxon>Sphingomonadales</taxon>
        <taxon>Sphingomonadaceae</taxon>
        <taxon>Sphingomonas</taxon>
    </lineage>
</organism>
<protein>
    <submittedName>
        <fullName evidence="3">LytR/AlgR family response regulator transcription factor</fullName>
    </submittedName>
</protein>
<dbReference type="EMBL" id="JBHUDY010000001">
    <property type="protein sequence ID" value="MFD1612538.1"/>
    <property type="molecule type" value="Genomic_DNA"/>
</dbReference>
<evidence type="ECO:0000259" key="2">
    <source>
        <dbReference type="PROSITE" id="PS50930"/>
    </source>
</evidence>
<evidence type="ECO:0000313" key="3">
    <source>
        <dbReference type="EMBL" id="MFD1612538.1"/>
    </source>
</evidence>
<proteinExistence type="predicted"/>
<dbReference type="Gene3D" id="2.40.50.1020">
    <property type="entry name" value="LytTr DNA-binding domain"/>
    <property type="match status" value="1"/>
</dbReference>
<evidence type="ECO:0000256" key="1">
    <source>
        <dbReference type="SAM" id="Phobius"/>
    </source>
</evidence>
<comment type="caution">
    <text evidence="3">The sequence shown here is derived from an EMBL/GenBank/DDBJ whole genome shotgun (WGS) entry which is preliminary data.</text>
</comment>
<feature type="domain" description="HTH LytTR-type" evidence="2">
    <location>
        <begin position="170"/>
        <end position="274"/>
    </location>
</feature>
<dbReference type="Pfam" id="PF04397">
    <property type="entry name" value="LytTR"/>
    <property type="match status" value="1"/>
</dbReference>
<feature type="transmembrane region" description="Helical" evidence="1">
    <location>
        <begin position="79"/>
        <end position="100"/>
    </location>
</feature>
<keyword evidence="4" id="KW-1185">Reference proteome</keyword>
<reference evidence="4" key="1">
    <citation type="journal article" date="2019" name="Int. J. Syst. Evol. Microbiol.">
        <title>The Global Catalogue of Microorganisms (GCM) 10K type strain sequencing project: providing services to taxonomists for standard genome sequencing and annotation.</title>
        <authorList>
            <consortium name="The Broad Institute Genomics Platform"/>
            <consortium name="The Broad Institute Genome Sequencing Center for Infectious Disease"/>
            <person name="Wu L."/>
            <person name="Ma J."/>
        </authorList>
    </citation>
    <scope>NUCLEOTIDE SEQUENCE [LARGE SCALE GENOMIC DNA]</scope>
    <source>
        <strain evidence="4">CGMCC 1.16275</strain>
    </source>
</reference>
<dbReference type="PANTHER" id="PTHR37299:SF1">
    <property type="entry name" value="STAGE 0 SPORULATION PROTEIN A HOMOLOG"/>
    <property type="match status" value="1"/>
</dbReference>
<sequence length="284" mass="31274">MPPLLDRLSSRERLRIACALAFWAATYVLFMTWNQLQSEFPLAPWQSRRLIATLWGALLFFAFTRLADRIDGRSLRDRSLILLGGAVACGVAMILGRATIDHFLASALHEQTSSWSRHLRFTMIWGGYFGGAAIAFLSFTQSLAKPAEAQETEAPAEPHGANDSNYPDALWVSRGRETVRVSTDAIDWIEAEGDYVRLHARTGGGLLRGTLSGLEAKLDPATFARVHRSAICRRDAVVAMLRKPSGAMAVRLDSGVEVPVGRRYRDAVAELLGQTREPPSKIPA</sequence>
<keyword evidence="1" id="KW-1133">Transmembrane helix</keyword>
<feature type="transmembrane region" description="Helical" evidence="1">
    <location>
        <begin position="50"/>
        <end position="67"/>
    </location>
</feature>
<dbReference type="InterPro" id="IPR007492">
    <property type="entry name" value="LytTR_DNA-bd_dom"/>
</dbReference>
<accession>A0ABW4I401</accession>
<keyword evidence="1" id="KW-0812">Transmembrane</keyword>
<dbReference type="PANTHER" id="PTHR37299">
    <property type="entry name" value="TRANSCRIPTIONAL REGULATOR-RELATED"/>
    <property type="match status" value="1"/>
</dbReference>
<dbReference type="SMART" id="SM00850">
    <property type="entry name" value="LytTR"/>
    <property type="match status" value="1"/>
</dbReference>
<name>A0ABW4I401_9SPHN</name>
<gene>
    <name evidence="3" type="ORF">ACFSCW_12075</name>
</gene>
<dbReference type="Proteomes" id="UP001597115">
    <property type="component" value="Unassembled WGS sequence"/>
</dbReference>
<feature type="transmembrane region" description="Helical" evidence="1">
    <location>
        <begin position="120"/>
        <end position="139"/>
    </location>
</feature>
<keyword evidence="1" id="KW-0472">Membrane</keyword>